<dbReference type="PANTHER" id="PTHR13693:SF100">
    <property type="entry name" value="8-AMINO-7-OXONONANOATE SYNTHASE"/>
    <property type="match status" value="1"/>
</dbReference>
<comment type="similarity">
    <text evidence="3">Belongs to the class-II pyridoxal-phosphate-dependent aminotransferase family. BioF subfamily.</text>
</comment>
<sequence>MTGGPGSGTTRFMTRFDHLFQHGLEELAEQGRLRTPRSLQPRADGLLEREDGTVLVDFSSNDYLGLRAHPLLRERALAWAERYGAGSGASRLVTGTAPGMVALEGRLAALKGMEAACIFSSGWQANATLVPALAQLSLTATGVAPTLIVDKLIHASLYHGCAAAGVRPLRFRHNDMEHLESLLQKADSPGLKIILTESVFSMDGDRADMAALGTLARQYGAFLCVDEAHATGILGPDGKGLADGQADLIIGTFSKALGGMGAFIASSSAVCRWLVNKGSGYIYSTAPSPLVLGAVDAALDLLPQMDATRQHVAGLAERFRQHMHHAGLETGPSSTQIVPVVVGSECTALTLSRMVEEAGFLAIAIRPPTVPPGGCRLRVVLHGNHTETQVDQLAQVLKDAVAQCAAEGAL</sequence>
<evidence type="ECO:0000313" key="15">
    <source>
        <dbReference type="Proteomes" id="UP001065047"/>
    </source>
</evidence>
<evidence type="ECO:0000256" key="1">
    <source>
        <dbReference type="ARBA" id="ARBA00001933"/>
    </source>
</evidence>
<evidence type="ECO:0000256" key="8">
    <source>
        <dbReference type="ARBA" id="ARBA00022898"/>
    </source>
</evidence>
<feature type="domain" description="Aminotransferase class I/classII large" evidence="13">
    <location>
        <begin position="55"/>
        <end position="397"/>
    </location>
</feature>
<evidence type="ECO:0000256" key="5">
    <source>
        <dbReference type="ARBA" id="ARBA00013187"/>
    </source>
</evidence>
<dbReference type="PROSITE" id="PS00599">
    <property type="entry name" value="AA_TRANSFER_CLASS_2"/>
    <property type="match status" value="1"/>
</dbReference>
<keyword evidence="8 12" id="KW-0663">Pyridoxal phosphate</keyword>
<keyword evidence="15" id="KW-1185">Reference proteome</keyword>
<comment type="pathway">
    <text evidence="2">Cofactor biosynthesis; biotin biosynthesis.</text>
</comment>
<evidence type="ECO:0000256" key="11">
    <source>
        <dbReference type="ARBA" id="ARBA00047715"/>
    </source>
</evidence>
<organism evidence="14 15">
    <name type="scientific">Acetobacter malorum DSM 14337</name>
    <dbReference type="NCBI Taxonomy" id="1307910"/>
    <lineage>
        <taxon>Bacteria</taxon>
        <taxon>Pseudomonadati</taxon>
        <taxon>Pseudomonadota</taxon>
        <taxon>Alphaproteobacteria</taxon>
        <taxon>Acetobacterales</taxon>
        <taxon>Acetobacteraceae</taxon>
        <taxon>Acetobacter</taxon>
    </lineage>
</organism>
<comment type="subunit">
    <text evidence="4">Homodimer.</text>
</comment>
<dbReference type="InterPro" id="IPR015422">
    <property type="entry name" value="PyrdxlP-dep_Trfase_small"/>
</dbReference>
<comment type="caution">
    <text evidence="14">The sequence shown here is derived from an EMBL/GenBank/DDBJ whole genome shotgun (WGS) entry which is preliminary data.</text>
</comment>
<dbReference type="Proteomes" id="UP001065047">
    <property type="component" value="Unassembled WGS sequence"/>
</dbReference>
<dbReference type="InterPro" id="IPR004839">
    <property type="entry name" value="Aminotransferase_I/II_large"/>
</dbReference>
<dbReference type="Pfam" id="PF00155">
    <property type="entry name" value="Aminotran_1_2"/>
    <property type="match status" value="1"/>
</dbReference>
<protein>
    <recommendedName>
        <fullName evidence="5">8-amino-7-oxononanoate synthase</fullName>
        <ecNumber evidence="5">2.3.1.47</ecNumber>
    </recommendedName>
    <alternativeName>
        <fullName evidence="9">7-keto-8-amino-pelargonic acid synthase</fullName>
    </alternativeName>
    <alternativeName>
        <fullName evidence="10">8-amino-7-ketopelargonate synthase</fullName>
    </alternativeName>
</protein>
<dbReference type="EC" id="2.3.1.47" evidence="5"/>
<keyword evidence="6" id="KW-0808">Transferase</keyword>
<comment type="cofactor">
    <cofactor evidence="1 12">
        <name>pyridoxal 5'-phosphate</name>
        <dbReference type="ChEBI" id="CHEBI:597326"/>
    </cofactor>
</comment>
<evidence type="ECO:0000256" key="6">
    <source>
        <dbReference type="ARBA" id="ARBA00022679"/>
    </source>
</evidence>
<dbReference type="InterPro" id="IPR001917">
    <property type="entry name" value="Aminotrans_II_pyridoxalP_BS"/>
</dbReference>
<name>A0ABQ0PUA9_9PROT</name>
<evidence type="ECO:0000256" key="10">
    <source>
        <dbReference type="ARBA" id="ARBA00033381"/>
    </source>
</evidence>
<evidence type="ECO:0000259" key="13">
    <source>
        <dbReference type="Pfam" id="PF00155"/>
    </source>
</evidence>
<gene>
    <name evidence="14" type="ORF">AA14337_2004</name>
</gene>
<evidence type="ECO:0000256" key="2">
    <source>
        <dbReference type="ARBA" id="ARBA00004746"/>
    </source>
</evidence>
<dbReference type="Gene3D" id="3.40.640.10">
    <property type="entry name" value="Type I PLP-dependent aspartate aminotransferase-like (Major domain)"/>
    <property type="match status" value="1"/>
</dbReference>
<dbReference type="EMBL" id="BAPF01000029">
    <property type="protein sequence ID" value="GBQ81318.1"/>
    <property type="molecule type" value="Genomic_DNA"/>
</dbReference>
<reference evidence="14" key="1">
    <citation type="submission" date="2013-04" db="EMBL/GenBank/DDBJ databases">
        <title>The genome sequencing project of 58 acetic acid bacteria.</title>
        <authorList>
            <person name="Okamoto-Kainuma A."/>
            <person name="Ishikawa M."/>
            <person name="Umino S."/>
            <person name="Koizumi Y."/>
            <person name="Shiwa Y."/>
            <person name="Yoshikawa H."/>
            <person name="Matsutani M."/>
            <person name="Matsushita K."/>
        </authorList>
    </citation>
    <scope>NUCLEOTIDE SEQUENCE</scope>
    <source>
        <strain evidence="14">DSM 14337</strain>
    </source>
</reference>
<accession>A0ABQ0PUA9</accession>
<evidence type="ECO:0000313" key="14">
    <source>
        <dbReference type="EMBL" id="GBQ81318.1"/>
    </source>
</evidence>
<evidence type="ECO:0000256" key="9">
    <source>
        <dbReference type="ARBA" id="ARBA00032610"/>
    </source>
</evidence>
<dbReference type="InterPro" id="IPR015421">
    <property type="entry name" value="PyrdxlP-dep_Trfase_major"/>
</dbReference>
<proteinExistence type="inferred from homology"/>
<dbReference type="SUPFAM" id="SSF53383">
    <property type="entry name" value="PLP-dependent transferases"/>
    <property type="match status" value="1"/>
</dbReference>
<dbReference type="InterPro" id="IPR015424">
    <property type="entry name" value="PyrdxlP-dep_Trfase"/>
</dbReference>
<evidence type="ECO:0000256" key="7">
    <source>
        <dbReference type="ARBA" id="ARBA00022756"/>
    </source>
</evidence>
<keyword evidence="7" id="KW-0093">Biotin biosynthesis</keyword>
<comment type="catalytic activity">
    <reaction evidence="11">
        <text>6-carboxyhexanoyl-[ACP] + L-alanine + H(+) = (8S)-8-amino-7-oxononanoate + holo-[ACP] + CO2</text>
        <dbReference type="Rhea" id="RHEA:42288"/>
        <dbReference type="Rhea" id="RHEA-COMP:9685"/>
        <dbReference type="Rhea" id="RHEA-COMP:9955"/>
        <dbReference type="ChEBI" id="CHEBI:15378"/>
        <dbReference type="ChEBI" id="CHEBI:16526"/>
        <dbReference type="ChEBI" id="CHEBI:57972"/>
        <dbReference type="ChEBI" id="CHEBI:64479"/>
        <dbReference type="ChEBI" id="CHEBI:78846"/>
        <dbReference type="ChEBI" id="CHEBI:149468"/>
        <dbReference type="EC" id="2.3.1.47"/>
    </reaction>
</comment>
<evidence type="ECO:0000256" key="12">
    <source>
        <dbReference type="RuleBase" id="RU003693"/>
    </source>
</evidence>
<evidence type="ECO:0000256" key="3">
    <source>
        <dbReference type="ARBA" id="ARBA00010008"/>
    </source>
</evidence>
<dbReference type="PANTHER" id="PTHR13693">
    <property type="entry name" value="CLASS II AMINOTRANSFERASE/8-AMINO-7-OXONONANOATE SYNTHASE"/>
    <property type="match status" value="1"/>
</dbReference>
<evidence type="ECO:0000256" key="4">
    <source>
        <dbReference type="ARBA" id="ARBA00011738"/>
    </source>
</evidence>
<dbReference type="InterPro" id="IPR050087">
    <property type="entry name" value="AON_synthase_class-II"/>
</dbReference>
<dbReference type="Gene3D" id="3.90.1150.10">
    <property type="entry name" value="Aspartate Aminotransferase, domain 1"/>
    <property type="match status" value="1"/>
</dbReference>